<evidence type="ECO:0000313" key="3">
    <source>
        <dbReference type="EMBL" id="KAK0402286.1"/>
    </source>
</evidence>
<dbReference type="InterPro" id="IPR050951">
    <property type="entry name" value="Retrovirus_Pol_polyprotein"/>
</dbReference>
<comment type="caution">
    <text evidence="3">The sequence shown here is derived from an EMBL/GenBank/DDBJ whole genome shotgun (WGS) entry which is preliminary data.</text>
</comment>
<protein>
    <recommendedName>
        <fullName evidence="2">Integrase catalytic domain-containing protein</fullName>
    </recommendedName>
</protein>
<dbReference type="SUPFAM" id="SSF53098">
    <property type="entry name" value="Ribonuclease H-like"/>
    <property type="match status" value="1"/>
</dbReference>
<accession>A0AA39LLN5</accession>
<dbReference type="InterPro" id="IPR036397">
    <property type="entry name" value="RNaseH_sf"/>
</dbReference>
<evidence type="ECO:0000256" key="1">
    <source>
        <dbReference type="SAM" id="MobiDB-lite"/>
    </source>
</evidence>
<name>A0AA39LLN5_9BILA</name>
<evidence type="ECO:0000259" key="2">
    <source>
        <dbReference type="PROSITE" id="PS50994"/>
    </source>
</evidence>
<feature type="compositionally biased region" description="Acidic residues" evidence="1">
    <location>
        <begin position="289"/>
        <end position="308"/>
    </location>
</feature>
<proteinExistence type="predicted"/>
<evidence type="ECO:0000313" key="4">
    <source>
        <dbReference type="Proteomes" id="UP001175271"/>
    </source>
</evidence>
<dbReference type="InterPro" id="IPR001584">
    <property type="entry name" value="Integrase_cat-core"/>
</dbReference>
<gene>
    <name evidence="3" type="ORF">QR680_016249</name>
</gene>
<keyword evidence="4" id="KW-1185">Reference proteome</keyword>
<dbReference type="PROSITE" id="PS50994">
    <property type="entry name" value="INTEGRASE"/>
    <property type="match status" value="1"/>
</dbReference>
<dbReference type="GO" id="GO:0003676">
    <property type="term" value="F:nucleic acid binding"/>
    <property type="evidence" value="ECO:0007669"/>
    <property type="project" value="InterPro"/>
</dbReference>
<dbReference type="Gene3D" id="3.30.420.10">
    <property type="entry name" value="Ribonuclease H-like superfamily/Ribonuclease H"/>
    <property type="match status" value="1"/>
</dbReference>
<dbReference type="AlphaFoldDB" id="A0AA39LLN5"/>
<dbReference type="Proteomes" id="UP001175271">
    <property type="component" value="Unassembled WGS sequence"/>
</dbReference>
<dbReference type="PANTHER" id="PTHR37984">
    <property type="entry name" value="PROTEIN CBG26694"/>
    <property type="match status" value="1"/>
</dbReference>
<feature type="domain" description="Integrase catalytic" evidence="2">
    <location>
        <begin position="1"/>
        <end position="110"/>
    </location>
</feature>
<dbReference type="InterPro" id="IPR012337">
    <property type="entry name" value="RNaseH-like_sf"/>
</dbReference>
<sequence length="324" mass="36776">MAKFVLLYGCPTTLLSDNASIFTSEFFKYFCSLLEIDKIFSTPHYHQSNACVERSFRTCSLTLRKLSQQSSVEFDELLPYVAWAHNTTVLDTPYALIFGRDPPMAINKCLDRRCNKTFEPSQVEEYKEALITNLRESWKVAHEQATKARLTSKIRSQHRHHPGSVPKMTYYTVVDVTKLSDSPHGHRIIVRPTDLARWPKLYLPIQRADLAEGRRRRMYIRQFPIFRFANTLVAEFQAALDIPSALRVSLALPIMKKVEEGQRASEGISDSAEALDALDDARFRFEATGEADDDQEEDPDDQEEEEASTPDQPTSAALAAPIAA</sequence>
<feature type="region of interest" description="Disordered" evidence="1">
    <location>
        <begin position="285"/>
        <end position="324"/>
    </location>
</feature>
<dbReference type="PANTHER" id="PTHR37984:SF5">
    <property type="entry name" value="PROTEIN NYNRIN-LIKE"/>
    <property type="match status" value="1"/>
</dbReference>
<reference evidence="3" key="1">
    <citation type="submission" date="2023-06" db="EMBL/GenBank/DDBJ databases">
        <title>Genomic analysis of the entomopathogenic nematode Steinernema hermaphroditum.</title>
        <authorList>
            <person name="Schwarz E.M."/>
            <person name="Heppert J.K."/>
            <person name="Baniya A."/>
            <person name="Schwartz H.T."/>
            <person name="Tan C.-H."/>
            <person name="Antoshechkin I."/>
            <person name="Sternberg P.W."/>
            <person name="Goodrich-Blair H."/>
            <person name="Dillman A.R."/>
        </authorList>
    </citation>
    <scope>NUCLEOTIDE SEQUENCE</scope>
    <source>
        <strain evidence="3">PS9179</strain>
        <tissue evidence="3">Whole animal</tissue>
    </source>
</reference>
<dbReference type="EMBL" id="JAUCMV010000004">
    <property type="protein sequence ID" value="KAK0402286.1"/>
    <property type="molecule type" value="Genomic_DNA"/>
</dbReference>
<dbReference type="GO" id="GO:0015074">
    <property type="term" value="P:DNA integration"/>
    <property type="evidence" value="ECO:0007669"/>
    <property type="project" value="InterPro"/>
</dbReference>
<organism evidence="3 4">
    <name type="scientific">Steinernema hermaphroditum</name>
    <dbReference type="NCBI Taxonomy" id="289476"/>
    <lineage>
        <taxon>Eukaryota</taxon>
        <taxon>Metazoa</taxon>
        <taxon>Ecdysozoa</taxon>
        <taxon>Nematoda</taxon>
        <taxon>Chromadorea</taxon>
        <taxon>Rhabditida</taxon>
        <taxon>Tylenchina</taxon>
        <taxon>Panagrolaimomorpha</taxon>
        <taxon>Strongyloidoidea</taxon>
        <taxon>Steinernematidae</taxon>
        <taxon>Steinernema</taxon>
    </lineage>
</organism>